<organism evidence="1 2">
    <name type="scientific">Caballeronia sordidicola</name>
    <name type="common">Burkholderia sordidicola</name>
    <dbReference type="NCBI Taxonomy" id="196367"/>
    <lineage>
        <taxon>Bacteria</taxon>
        <taxon>Pseudomonadati</taxon>
        <taxon>Pseudomonadota</taxon>
        <taxon>Betaproteobacteria</taxon>
        <taxon>Burkholderiales</taxon>
        <taxon>Burkholderiaceae</taxon>
        <taxon>Caballeronia</taxon>
    </lineage>
</organism>
<proteinExistence type="predicted"/>
<dbReference type="AlphaFoldDB" id="A0A226X5L9"/>
<dbReference type="Proteomes" id="UP000214720">
    <property type="component" value="Unassembled WGS sequence"/>
</dbReference>
<evidence type="ECO:0000313" key="1">
    <source>
        <dbReference type="EMBL" id="OXC78746.1"/>
    </source>
</evidence>
<dbReference type="EMBL" id="MTHB01000054">
    <property type="protein sequence ID" value="OXC78746.1"/>
    <property type="molecule type" value="Genomic_DNA"/>
</dbReference>
<sequence>MKSLLGKLKRAAPANYRQFSAENKETLGALINHVRSLSTLLNKTILANAS</sequence>
<reference evidence="2" key="1">
    <citation type="submission" date="2017-01" db="EMBL/GenBank/DDBJ databases">
        <title>Genome Analysis of Deinococcus marmoris KOPRI26562.</title>
        <authorList>
            <person name="Kim J.H."/>
            <person name="Oh H.-M."/>
        </authorList>
    </citation>
    <scope>NUCLEOTIDE SEQUENCE [LARGE SCALE GENOMIC DNA]</scope>
    <source>
        <strain evidence="2">PAMC 26633</strain>
    </source>
</reference>
<comment type="caution">
    <text evidence="1">The sequence shown here is derived from an EMBL/GenBank/DDBJ whole genome shotgun (WGS) entry which is preliminary data.</text>
</comment>
<evidence type="ECO:0000313" key="2">
    <source>
        <dbReference type="Proteomes" id="UP000214720"/>
    </source>
</evidence>
<accession>A0A226X5L9</accession>
<name>A0A226X5L9_CABSO</name>
<gene>
    <name evidence="1" type="ORF">BSU04_10310</name>
</gene>
<protein>
    <submittedName>
        <fullName evidence="1">Uncharacterized protein</fullName>
    </submittedName>
</protein>